<proteinExistence type="predicted"/>
<dbReference type="EMBL" id="JBDZYD010000013">
    <property type="protein sequence ID" value="MEQ0563647.1"/>
    <property type="molecule type" value="Genomic_DNA"/>
</dbReference>
<keyword evidence="1" id="KW-0805">Transcription regulation</keyword>
<protein>
    <recommendedName>
        <fullName evidence="5">Zinc-finger domain-containing protein</fullName>
    </recommendedName>
</protein>
<keyword evidence="4" id="KW-1185">Reference proteome</keyword>
<reference evidence="3 4" key="1">
    <citation type="submission" date="2024-05" db="EMBL/GenBank/DDBJ databases">
        <authorList>
            <person name="Zhao H."/>
            <person name="Xu Y."/>
            <person name="Lin S."/>
            <person name="Spain J.C."/>
            <person name="Zhou N.-Y."/>
        </authorList>
    </citation>
    <scope>NUCLEOTIDE SEQUENCE [LARGE SCALE GENOMIC DNA]</scope>
    <source>
        <strain evidence="3 4">NEAU-NG30</strain>
    </source>
</reference>
<evidence type="ECO:0000256" key="2">
    <source>
        <dbReference type="ARBA" id="ARBA00023163"/>
    </source>
</evidence>
<dbReference type="RefSeq" id="WP_348954715.1">
    <property type="nucleotide sequence ID" value="NZ_JBDZYD010000013.1"/>
</dbReference>
<accession>A0ABV0LQM6</accession>
<sequence length="86" mass="8896">MRGRHADAAAYGLGVLDDPAEFETHLRGCARCRDRVAGFIPVTGALAEAVRLSYLPAEGGAPRRGKPPGPLLLLALGVTVTALCAT</sequence>
<name>A0ABV0LQM6_9PSEU</name>
<organism evidence="3 4">
    <name type="scientific">Amycolatopsis melonis</name>
    <dbReference type="NCBI Taxonomy" id="3156488"/>
    <lineage>
        <taxon>Bacteria</taxon>
        <taxon>Bacillati</taxon>
        <taxon>Actinomycetota</taxon>
        <taxon>Actinomycetes</taxon>
        <taxon>Pseudonocardiales</taxon>
        <taxon>Pseudonocardiaceae</taxon>
        <taxon>Amycolatopsis</taxon>
    </lineage>
</organism>
<dbReference type="Proteomes" id="UP001440984">
    <property type="component" value="Unassembled WGS sequence"/>
</dbReference>
<evidence type="ECO:0000313" key="4">
    <source>
        <dbReference type="Proteomes" id="UP001440984"/>
    </source>
</evidence>
<keyword evidence="2" id="KW-0804">Transcription</keyword>
<evidence type="ECO:0000313" key="3">
    <source>
        <dbReference type="EMBL" id="MEQ0563647.1"/>
    </source>
</evidence>
<dbReference type="InterPro" id="IPR041916">
    <property type="entry name" value="Anti_sigma_zinc_sf"/>
</dbReference>
<evidence type="ECO:0008006" key="5">
    <source>
        <dbReference type="Google" id="ProtNLM"/>
    </source>
</evidence>
<evidence type="ECO:0000256" key="1">
    <source>
        <dbReference type="ARBA" id="ARBA00023015"/>
    </source>
</evidence>
<comment type="caution">
    <text evidence="3">The sequence shown here is derived from an EMBL/GenBank/DDBJ whole genome shotgun (WGS) entry which is preliminary data.</text>
</comment>
<dbReference type="Gene3D" id="1.10.10.1320">
    <property type="entry name" value="Anti-sigma factor, zinc-finger domain"/>
    <property type="match status" value="1"/>
</dbReference>
<gene>
    <name evidence="3" type="ORF">ABJI51_31605</name>
</gene>